<evidence type="ECO:0000256" key="5">
    <source>
        <dbReference type="ARBA" id="ARBA00022741"/>
    </source>
</evidence>
<dbReference type="Pfam" id="PF00071">
    <property type="entry name" value="Ras"/>
    <property type="match status" value="1"/>
</dbReference>
<evidence type="ECO:0000313" key="11">
    <source>
        <dbReference type="Proteomes" id="UP001347796"/>
    </source>
</evidence>
<dbReference type="InterPro" id="IPR003578">
    <property type="entry name" value="Small_GTPase_Rho"/>
</dbReference>
<dbReference type="GO" id="GO:0003924">
    <property type="term" value="F:GTPase activity"/>
    <property type="evidence" value="ECO:0007669"/>
    <property type="project" value="InterPro"/>
</dbReference>
<dbReference type="SMART" id="SM00174">
    <property type="entry name" value="RHO"/>
    <property type="match status" value="1"/>
</dbReference>
<dbReference type="EMBL" id="JAZGQO010000014">
    <property type="protein sequence ID" value="KAK6169991.1"/>
    <property type="molecule type" value="Genomic_DNA"/>
</dbReference>
<keyword evidence="5" id="KW-0547">Nucleotide-binding</keyword>
<keyword evidence="6" id="KW-0342">GTP-binding</keyword>
<dbReference type="PANTHER" id="PTHR24072">
    <property type="entry name" value="RHO FAMILY GTPASE"/>
    <property type="match status" value="1"/>
</dbReference>
<dbReference type="InterPro" id="IPR005225">
    <property type="entry name" value="Small_GTP-bd"/>
</dbReference>
<keyword evidence="8" id="KW-0449">Lipoprotein</keyword>
<dbReference type="SMART" id="SM00176">
    <property type="entry name" value="RAN"/>
    <property type="match status" value="1"/>
</dbReference>
<dbReference type="Proteomes" id="UP001347796">
    <property type="component" value="Unassembled WGS sequence"/>
</dbReference>
<dbReference type="CDD" id="cd00157">
    <property type="entry name" value="Rho"/>
    <property type="match status" value="1"/>
</dbReference>
<evidence type="ECO:0000256" key="2">
    <source>
        <dbReference type="ARBA" id="ARBA00010142"/>
    </source>
</evidence>
<dbReference type="GO" id="GO:0007264">
    <property type="term" value="P:small GTPase-mediated signal transduction"/>
    <property type="evidence" value="ECO:0007669"/>
    <property type="project" value="InterPro"/>
</dbReference>
<evidence type="ECO:0000256" key="6">
    <source>
        <dbReference type="ARBA" id="ARBA00023134"/>
    </source>
</evidence>
<keyword evidence="11" id="KW-1185">Reference proteome</keyword>
<evidence type="ECO:0000256" key="4">
    <source>
        <dbReference type="ARBA" id="ARBA00022481"/>
    </source>
</evidence>
<proteinExistence type="inferred from homology"/>
<organism evidence="10 11">
    <name type="scientific">Patella caerulea</name>
    <name type="common">Rayed Mediterranean limpet</name>
    <dbReference type="NCBI Taxonomy" id="87958"/>
    <lineage>
        <taxon>Eukaryota</taxon>
        <taxon>Metazoa</taxon>
        <taxon>Spiralia</taxon>
        <taxon>Lophotrochozoa</taxon>
        <taxon>Mollusca</taxon>
        <taxon>Gastropoda</taxon>
        <taxon>Patellogastropoda</taxon>
        <taxon>Patelloidea</taxon>
        <taxon>Patellidae</taxon>
        <taxon>Patella</taxon>
    </lineage>
</organism>
<keyword evidence="9" id="KW-0636">Prenylation</keyword>
<evidence type="ECO:0000256" key="1">
    <source>
        <dbReference type="ARBA" id="ARBA00004342"/>
    </source>
</evidence>
<dbReference type="PROSITE" id="PS51419">
    <property type="entry name" value="RAB"/>
    <property type="match status" value="1"/>
</dbReference>
<dbReference type="PROSITE" id="PS51421">
    <property type="entry name" value="RAS"/>
    <property type="match status" value="1"/>
</dbReference>
<dbReference type="GO" id="GO:0005886">
    <property type="term" value="C:plasma membrane"/>
    <property type="evidence" value="ECO:0007669"/>
    <property type="project" value="UniProtKB-SubCell"/>
</dbReference>
<evidence type="ECO:0000313" key="10">
    <source>
        <dbReference type="EMBL" id="KAK6169991.1"/>
    </source>
</evidence>
<name>A0AAN8PC23_PATCE</name>
<dbReference type="NCBIfam" id="TIGR00231">
    <property type="entry name" value="small_GTP"/>
    <property type="match status" value="1"/>
</dbReference>
<dbReference type="PROSITE" id="PS51420">
    <property type="entry name" value="RHO"/>
    <property type="match status" value="1"/>
</dbReference>
<keyword evidence="7" id="KW-0472">Membrane</keyword>
<gene>
    <name evidence="10" type="ORF">SNE40_018492</name>
</gene>
<dbReference type="PRINTS" id="PR00449">
    <property type="entry name" value="RASTRNSFRMNG"/>
</dbReference>
<keyword evidence="3" id="KW-1003">Cell membrane</keyword>
<dbReference type="GO" id="GO:0005525">
    <property type="term" value="F:GTP binding"/>
    <property type="evidence" value="ECO:0007669"/>
    <property type="project" value="UniProtKB-KW"/>
</dbReference>
<comment type="similarity">
    <text evidence="2">Belongs to the small GTPase superfamily. Rho family.</text>
</comment>
<evidence type="ECO:0000256" key="3">
    <source>
        <dbReference type="ARBA" id="ARBA00022475"/>
    </source>
</evidence>
<dbReference type="SMART" id="SM00173">
    <property type="entry name" value="RAS"/>
    <property type="match status" value="1"/>
</dbReference>
<protein>
    <submittedName>
        <fullName evidence="10">Uncharacterized protein</fullName>
    </submittedName>
</protein>
<comment type="subcellular location">
    <subcellularLocation>
        <location evidence="1">Cell membrane</location>
        <topology evidence="1">Lipid-anchor</topology>
        <orientation evidence="1">Cytoplasmic side</orientation>
    </subcellularLocation>
</comment>
<dbReference type="InterPro" id="IPR027417">
    <property type="entry name" value="P-loop_NTPase"/>
</dbReference>
<evidence type="ECO:0000256" key="7">
    <source>
        <dbReference type="ARBA" id="ARBA00023136"/>
    </source>
</evidence>
<dbReference type="AlphaFoldDB" id="A0AAN8PC23"/>
<dbReference type="FunFam" id="3.40.50.300:FF:000983">
    <property type="entry name" value="Rho family GTPase"/>
    <property type="match status" value="1"/>
</dbReference>
<sequence>MFKCITRQDSIAVSEGMKKGMAKKKITIVGDGESGKTSLINRFAHGGFNDDNYLPTVTEITVENVEYGQKAVELNIQDTAGQESYGTLRPISYPGTDVIVVCFSIDNIASLENVSLNWVPEIRHFCGAVTIVLVGTKSDVRDTLMCGSNSNFLKHGPLKYEDGCAMAYRINAVTYLECSSKSDKGIEEVFHAAIKASLSKPKKKRLF</sequence>
<dbReference type="InterPro" id="IPR001806">
    <property type="entry name" value="Small_GTPase"/>
</dbReference>
<evidence type="ECO:0000256" key="9">
    <source>
        <dbReference type="ARBA" id="ARBA00023289"/>
    </source>
</evidence>
<keyword evidence="4" id="KW-0488">Methylation</keyword>
<reference evidence="10 11" key="1">
    <citation type="submission" date="2024-01" db="EMBL/GenBank/DDBJ databases">
        <title>The genome of the rayed Mediterranean limpet Patella caerulea (Linnaeus, 1758).</title>
        <authorList>
            <person name="Anh-Thu Weber A."/>
            <person name="Halstead-Nussloch G."/>
        </authorList>
    </citation>
    <scope>NUCLEOTIDE SEQUENCE [LARGE SCALE GENOMIC DNA]</scope>
    <source>
        <strain evidence="10">AATW-2023a</strain>
        <tissue evidence="10">Whole specimen</tissue>
    </source>
</reference>
<dbReference type="SUPFAM" id="SSF52540">
    <property type="entry name" value="P-loop containing nucleoside triphosphate hydrolases"/>
    <property type="match status" value="1"/>
</dbReference>
<evidence type="ECO:0000256" key="8">
    <source>
        <dbReference type="ARBA" id="ARBA00023288"/>
    </source>
</evidence>
<comment type="caution">
    <text evidence="10">The sequence shown here is derived from an EMBL/GenBank/DDBJ whole genome shotgun (WGS) entry which is preliminary data.</text>
</comment>
<dbReference type="Gene3D" id="3.40.50.300">
    <property type="entry name" value="P-loop containing nucleotide triphosphate hydrolases"/>
    <property type="match status" value="1"/>
</dbReference>
<accession>A0AAN8PC23</accession>
<dbReference type="SMART" id="SM00175">
    <property type="entry name" value="RAB"/>
    <property type="match status" value="1"/>
</dbReference>